<protein>
    <submittedName>
        <fullName evidence="2">Uncharacterized protein</fullName>
    </submittedName>
</protein>
<dbReference type="InterPro" id="IPR002172">
    <property type="entry name" value="LDrepeatLR_classA_rpt"/>
</dbReference>
<keyword evidence="3" id="KW-1185">Reference proteome</keyword>
<reference evidence="2" key="1">
    <citation type="journal article" date="2019" name="bioRxiv">
        <title>The Genome of the Zebra Mussel, Dreissena polymorpha: A Resource for Invasive Species Research.</title>
        <authorList>
            <person name="McCartney M.A."/>
            <person name="Auch B."/>
            <person name="Kono T."/>
            <person name="Mallez S."/>
            <person name="Zhang Y."/>
            <person name="Obille A."/>
            <person name="Becker A."/>
            <person name="Abrahante J.E."/>
            <person name="Garbe J."/>
            <person name="Badalamenti J.P."/>
            <person name="Herman A."/>
            <person name="Mangelson H."/>
            <person name="Liachko I."/>
            <person name="Sullivan S."/>
            <person name="Sone E.D."/>
            <person name="Koren S."/>
            <person name="Silverstein K.A.T."/>
            <person name="Beckman K.B."/>
            <person name="Gohl D.M."/>
        </authorList>
    </citation>
    <scope>NUCLEOTIDE SEQUENCE</scope>
    <source>
        <strain evidence="2">Duluth1</strain>
        <tissue evidence="2">Whole animal</tissue>
    </source>
</reference>
<dbReference type="EMBL" id="JAIWYP010000002">
    <property type="protein sequence ID" value="KAH3864097.1"/>
    <property type="molecule type" value="Genomic_DNA"/>
</dbReference>
<evidence type="ECO:0000313" key="2">
    <source>
        <dbReference type="EMBL" id="KAH3864097.1"/>
    </source>
</evidence>
<dbReference type="Proteomes" id="UP000828390">
    <property type="component" value="Unassembled WGS sequence"/>
</dbReference>
<sequence length="194" mass="21969">MAVLWDNYFGCIAAMTTFIAVNVYSDGLSPPHFSCSSRPDGLCPSCDGRPDCFDLSDEISCDNWPRTVLVGRASDKCDAVRLECSREFLVPPPIPPFPICDKKDTSTPQRTTSDHIATKSTPIATYGTTNYDSHSWITSRQTFPPTFTRRPTFPPTFTSRPTFPPTRWISQTSIFATPQQWNELFLWWMLDLIK</sequence>
<comment type="caution">
    <text evidence="2">The sequence shown here is derived from an EMBL/GenBank/DDBJ whole genome shotgun (WGS) entry which is preliminary data.</text>
</comment>
<evidence type="ECO:0000313" key="3">
    <source>
        <dbReference type="Proteomes" id="UP000828390"/>
    </source>
</evidence>
<organism evidence="2 3">
    <name type="scientific">Dreissena polymorpha</name>
    <name type="common">Zebra mussel</name>
    <name type="synonym">Mytilus polymorpha</name>
    <dbReference type="NCBI Taxonomy" id="45954"/>
    <lineage>
        <taxon>Eukaryota</taxon>
        <taxon>Metazoa</taxon>
        <taxon>Spiralia</taxon>
        <taxon>Lophotrochozoa</taxon>
        <taxon>Mollusca</taxon>
        <taxon>Bivalvia</taxon>
        <taxon>Autobranchia</taxon>
        <taxon>Heteroconchia</taxon>
        <taxon>Euheterodonta</taxon>
        <taxon>Imparidentia</taxon>
        <taxon>Neoheterodontei</taxon>
        <taxon>Myida</taxon>
        <taxon>Dreissenoidea</taxon>
        <taxon>Dreissenidae</taxon>
        <taxon>Dreissena</taxon>
    </lineage>
</organism>
<keyword evidence="1" id="KW-1015">Disulfide bond</keyword>
<dbReference type="CDD" id="cd00112">
    <property type="entry name" value="LDLa"/>
    <property type="match status" value="1"/>
</dbReference>
<dbReference type="AlphaFoldDB" id="A0A9D4LSA1"/>
<name>A0A9D4LSA1_DREPO</name>
<accession>A0A9D4LSA1</accession>
<gene>
    <name evidence="2" type="ORF">DPMN_027111</name>
</gene>
<evidence type="ECO:0000256" key="1">
    <source>
        <dbReference type="ARBA" id="ARBA00023157"/>
    </source>
</evidence>
<reference evidence="2" key="2">
    <citation type="submission" date="2020-11" db="EMBL/GenBank/DDBJ databases">
        <authorList>
            <person name="McCartney M.A."/>
            <person name="Auch B."/>
            <person name="Kono T."/>
            <person name="Mallez S."/>
            <person name="Becker A."/>
            <person name="Gohl D.M."/>
            <person name="Silverstein K.A.T."/>
            <person name="Koren S."/>
            <person name="Bechman K.B."/>
            <person name="Herman A."/>
            <person name="Abrahante J.E."/>
            <person name="Garbe J."/>
        </authorList>
    </citation>
    <scope>NUCLEOTIDE SEQUENCE</scope>
    <source>
        <strain evidence="2">Duluth1</strain>
        <tissue evidence="2">Whole animal</tissue>
    </source>
</reference>
<proteinExistence type="predicted"/>